<dbReference type="Pfam" id="PF08264">
    <property type="entry name" value="Anticodon_1"/>
    <property type="match status" value="1"/>
</dbReference>
<dbReference type="CDD" id="cd07958">
    <property type="entry name" value="Anticodon_Ia_Leu_BEm"/>
    <property type="match status" value="1"/>
</dbReference>
<evidence type="ECO:0000256" key="4">
    <source>
        <dbReference type="ARBA" id="ARBA00022741"/>
    </source>
</evidence>
<dbReference type="Gene3D" id="3.10.20.590">
    <property type="match status" value="1"/>
</dbReference>
<dbReference type="GO" id="GO:0002161">
    <property type="term" value="F:aminoacyl-tRNA deacylase activity"/>
    <property type="evidence" value="ECO:0007669"/>
    <property type="project" value="InterPro"/>
</dbReference>
<evidence type="ECO:0000259" key="11">
    <source>
        <dbReference type="Pfam" id="PF00133"/>
    </source>
</evidence>
<dbReference type="SUPFAM" id="SSF47323">
    <property type="entry name" value="Anticodon-binding domain of a subclass of class I aminoacyl-tRNA synthetases"/>
    <property type="match status" value="1"/>
</dbReference>
<dbReference type="PANTHER" id="PTHR43740">
    <property type="entry name" value="LEUCYL-TRNA SYNTHETASE"/>
    <property type="match status" value="1"/>
</dbReference>
<comment type="similarity">
    <text evidence="1 9 10">Belongs to the class-I aminoacyl-tRNA synthetase family.</text>
</comment>
<dbReference type="AlphaFoldDB" id="A0A1W9NZH2"/>
<dbReference type="HAMAP" id="MF_00049_B">
    <property type="entry name" value="Leu_tRNA_synth_B"/>
    <property type="match status" value="1"/>
</dbReference>
<feature type="short sequence motif" description="'KMSKS' region" evidence="9">
    <location>
        <begin position="593"/>
        <end position="597"/>
    </location>
</feature>
<dbReference type="GO" id="GO:0006429">
    <property type="term" value="P:leucyl-tRNA aminoacylation"/>
    <property type="evidence" value="ECO:0007669"/>
    <property type="project" value="UniProtKB-UniRule"/>
</dbReference>
<comment type="subcellular location">
    <subcellularLocation>
        <location evidence="9">Cytoplasm</location>
    </subcellularLocation>
</comment>
<dbReference type="Gene3D" id="1.10.730.10">
    <property type="entry name" value="Isoleucyl-tRNA Synthetase, Domain 1"/>
    <property type="match status" value="1"/>
</dbReference>
<feature type="domain" description="Aminoacyl-tRNA synthetase class Ia" evidence="11">
    <location>
        <begin position="18"/>
        <end position="220"/>
    </location>
</feature>
<dbReference type="FunFam" id="1.10.730.10:FF:000011">
    <property type="entry name" value="Leucine--tRNA ligase chloroplastic/mitochondrial"/>
    <property type="match status" value="1"/>
</dbReference>
<evidence type="ECO:0000256" key="7">
    <source>
        <dbReference type="ARBA" id="ARBA00023146"/>
    </source>
</evidence>
<comment type="caution">
    <text evidence="9">Lacks conserved residue(s) required for the propagation of feature annotation.</text>
</comment>
<evidence type="ECO:0000313" key="14">
    <source>
        <dbReference type="EMBL" id="OQX51537.1"/>
    </source>
</evidence>
<dbReference type="NCBIfam" id="TIGR00396">
    <property type="entry name" value="leuS_bact"/>
    <property type="match status" value="1"/>
</dbReference>
<evidence type="ECO:0000256" key="6">
    <source>
        <dbReference type="ARBA" id="ARBA00022917"/>
    </source>
</evidence>
<dbReference type="EC" id="6.1.1.4" evidence="9"/>
<dbReference type="InterPro" id="IPR014729">
    <property type="entry name" value="Rossmann-like_a/b/a_fold"/>
</dbReference>
<evidence type="ECO:0000256" key="1">
    <source>
        <dbReference type="ARBA" id="ARBA00005594"/>
    </source>
</evidence>
<dbReference type="EMBL" id="MZGJ01000002">
    <property type="protein sequence ID" value="OQX51537.1"/>
    <property type="molecule type" value="Genomic_DNA"/>
</dbReference>
<sequence>MWYNSSVDKYIPSKIEPKWQRWWERVGLYRTMEPTAEKPKLYCLGMFPYPSGAGLHVGHVRIYTASDVLARFFRARGYTVLHPMGWDAFGLPAENDAIRNRQNPSDRVSGNIKNFKRQMKMLGLSYDWSREFATCDPSYYRWTQWLFLKLYEKGLVYQAEIPINWCPSCRTGLADEEAVGGKCDRCGAAVTKKDMKQWLLRITSYADRLLYDLDDSSLDWPPGIVKMQKDWIGRSEGVEINFAVLGSERETINVFTTRADTIFGVTALVLAPEHPIVAALLNSKLQVPDSRKEEVKKYVENSRRKSDLERTELAKQKSGVFTGCFAVNPINSEKIPVWVGDYVIGAYGGGAVMVVPAHDQRDYDFARRHNLEIRQVVKGGNVQESAYEGRGILINSGEFSGLESGKAIEAIADWLEKRGLGRRAVSYKMRDWVFSRQRYWGEPFPLIHCERCGVVPVPYEDLPVKLPYLKSYEPTGTGESPLAAVEEWVNVKCPRCGRPAGRETDTMPNWAGSCWYFLRFADPGNSKLPFSKDSMAKWLPVDWYLGGAEHAVLHLLYARFWVKVFYDLGLLSFKEPFVRLRGVGIVLAEDGRKMSKSWHNVVNPDDVVRDYGADALRLYEMFMGPWGQVIPWSTRGVAGCARFLNKVWDLVTEACSNEAREVVEADERIRLMHRTIKKVTKDIENFSFNTAIAALMEWVNRVKSGKSRIKNSCQGALSREEARTLLKLLSPFAPYITEELWQKINAFNQNDFEKEKSIHLVPWPQYDLKLATTKKVTIVVQVNGKLRDKMELERGSTKEEVEKLARHSARLKKYLERKEIKRVIFVPDKLVNFVTS</sequence>
<keyword evidence="3 9" id="KW-0436">Ligase</keyword>
<dbReference type="FunFam" id="3.40.50.620:FF:000003">
    <property type="entry name" value="Leucine--tRNA ligase"/>
    <property type="match status" value="1"/>
</dbReference>
<dbReference type="GO" id="GO:0004823">
    <property type="term" value="F:leucine-tRNA ligase activity"/>
    <property type="evidence" value="ECO:0007669"/>
    <property type="project" value="UniProtKB-UniRule"/>
</dbReference>
<dbReference type="PANTHER" id="PTHR43740:SF2">
    <property type="entry name" value="LEUCINE--TRNA LIGASE, MITOCHONDRIAL"/>
    <property type="match status" value="1"/>
</dbReference>
<dbReference type="InterPro" id="IPR002300">
    <property type="entry name" value="aa-tRNA-synth_Ia"/>
</dbReference>
<dbReference type="SUPFAM" id="SSF50677">
    <property type="entry name" value="ValRS/IleRS/LeuRS editing domain"/>
    <property type="match status" value="1"/>
</dbReference>
<gene>
    <name evidence="9" type="primary">leuS</name>
    <name evidence="14" type="ORF">B5M47_00300</name>
</gene>
<feature type="domain" description="Leucyl-tRNA synthetase editing" evidence="13">
    <location>
        <begin position="229"/>
        <end position="416"/>
    </location>
</feature>
<protein>
    <recommendedName>
        <fullName evidence="9">Leucine--tRNA ligase</fullName>
        <ecNumber evidence="9">6.1.1.4</ecNumber>
    </recommendedName>
    <alternativeName>
        <fullName evidence="9">Leucyl-tRNA synthetase</fullName>
        <shortName evidence="9">LeuRS</shortName>
    </alternativeName>
</protein>
<dbReference type="Proteomes" id="UP000192520">
    <property type="component" value="Unassembled WGS sequence"/>
</dbReference>
<proteinExistence type="inferred from homology"/>
<feature type="binding site" evidence="9">
    <location>
        <position position="596"/>
    </location>
    <ligand>
        <name>ATP</name>
        <dbReference type="ChEBI" id="CHEBI:30616"/>
    </ligand>
</feature>
<keyword evidence="5 9" id="KW-0067">ATP-binding</keyword>
<evidence type="ECO:0000259" key="12">
    <source>
        <dbReference type="Pfam" id="PF08264"/>
    </source>
</evidence>
<feature type="domain" description="Aminoacyl-tRNA synthetase class Ia" evidence="11">
    <location>
        <begin position="428"/>
        <end position="620"/>
    </location>
</feature>
<evidence type="ECO:0000256" key="2">
    <source>
        <dbReference type="ARBA" id="ARBA00022490"/>
    </source>
</evidence>
<comment type="caution">
    <text evidence="14">The sequence shown here is derived from an EMBL/GenBank/DDBJ whole genome shotgun (WGS) entry which is preliminary data.</text>
</comment>
<evidence type="ECO:0000313" key="15">
    <source>
        <dbReference type="Proteomes" id="UP000192520"/>
    </source>
</evidence>
<accession>A0A1W9NZH2</accession>
<dbReference type="GO" id="GO:0005829">
    <property type="term" value="C:cytosol"/>
    <property type="evidence" value="ECO:0007669"/>
    <property type="project" value="TreeGrafter"/>
</dbReference>
<feature type="domain" description="Methionyl/Valyl/Leucyl/Isoleucyl-tRNA synthetase anticodon-binding" evidence="12">
    <location>
        <begin position="671"/>
        <end position="799"/>
    </location>
</feature>
<dbReference type="InterPro" id="IPR025709">
    <property type="entry name" value="Leu_tRNA-synth_edit"/>
</dbReference>
<dbReference type="STRING" id="1968527.B5M47_00300"/>
<dbReference type="SUPFAM" id="SSF52374">
    <property type="entry name" value="Nucleotidylyl transferase"/>
    <property type="match status" value="1"/>
</dbReference>
<dbReference type="FunFam" id="3.40.50.620:FF:000056">
    <property type="entry name" value="Leucine--tRNA ligase"/>
    <property type="match status" value="1"/>
</dbReference>
<reference evidence="15" key="1">
    <citation type="submission" date="2017-03" db="EMBL/GenBank/DDBJ databases">
        <title>Novel pathways for hydrocarbon cycling and metabolic interdependencies in hydrothermal sediment communities.</title>
        <authorList>
            <person name="Dombrowski N."/>
            <person name="Seitz K."/>
            <person name="Teske A."/>
            <person name="Baker B."/>
        </authorList>
    </citation>
    <scope>NUCLEOTIDE SEQUENCE [LARGE SCALE GENOMIC DNA]</scope>
</reference>
<evidence type="ECO:0000256" key="10">
    <source>
        <dbReference type="RuleBase" id="RU363035"/>
    </source>
</evidence>
<evidence type="ECO:0000256" key="9">
    <source>
        <dbReference type="HAMAP-Rule" id="MF_00049"/>
    </source>
</evidence>
<evidence type="ECO:0000256" key="5">
    <source>
        <dbReference type="ARBA" id="ARBA00022840"/>
    </source>
</evidence>
<dbReference type="InterPro" id="IPR001412">
    <property type="entry name" value="aa-tRNA-synth_I_CS"/>
</dbReference>
<dbReference type="InterPro" id="IPR013155">
    <property type="entry name" value="M/V/L/I-tRNA-synth_anticd-bd"/>
</dbReference>
<dbReference type="InterPro" id="IPR009008">
    <property type="entry name" value="Val/Leu/Ile-tRNA-synth_edit"/>
</dbReference>
<dbReference type="Pfam" id="PF00133">
    <property type="entry name" value="tRNA-synt_1"/>
    <property type="match status" value="2"/>
</dbReference>
<dbReference type="GO" id="GO:0005524">
    <property type="term" value="F:ATP binding"/>
    <property type="evidence" value="ECO:0007669"/>
    <property type="project" value="UniProtKB-UniRule"/>
</dbReference>
<evidence type="ECO:0000256" key="8">
    <source>
        <dbReference type="ARBA" id="ARBA00047469"/>
    </source>
</evidence>
<dbReference type="PRINTS" id="PR00985">
    <property type="entry name" value="TRNASYNTHLEU"/>
</dbReference>
<keyword evidence="6 9" id="KW-0648">Protein biosynthesis</keyword>
<dbReference type="Gene3D" id="3.40.50.620">
    <property type="entry name" value="HUPs"/>
    <property type="match status" value="2"/>
</dbReference>
<dbReference type="PROSITE" id="PS00178">
    <property type="entry name" value="AA_TRNA_LIGASE_I"/>
    <property type="match status" value="1"/>
</dbReference>
<dbReference type="InterPro" id="IPR009080">
    <property type="entry name" value="tRNAsynth_Ia_anticodon-bd"/>
</dbReference>
<keyword evidence="2 9" id="KW-0963">Cytoplasm</keyword>
<dbReference type="Pfam" id="PF13603">
    <property type="entry name" value="tRNA-synt_1_2"/>
    <property type="match status" value="1"/>
</dbReference>
<organism evidence="14 15">
    <name type="scientific">candidate division CPR3 bacterium 4484_211</name>
    <dbReference type="NCBI Taxonomy" id="1968527"/>
    <lineage>
        <taxon>Bacteria</taxon>
        <taxon>Bacteria division CPR3</taxon>
    </lineage>
</organism>
<name>A0A1W9NZH2_UNCC3</name>
<evidence type="ECO:0000259" key="13">
    <source>
        <dbReference type="Pfam" id="PF13603"/>
    </source>
</evidence>
<dbReference type="CDD" id="cd00812">
    <property type="entry name" value="LeuRS_core"/>
    <property type="match status" value="1"/>
</dbReference>
<evidence type="ECO:0000256" key="3">
    <source>
        <dbReference type="ARBA" id="ARBA00022598"/>
    </source>
</evidence>
<keyword evidence="7 9" id="KW-0030">Aminoacyl-tRNA synthetase</keyword>
<comment type="catalytic activity">
    <reaction evidence="8 9">
        <text>tRNA(Leu) + L-leucine + ATP = L-leucyl-tRNA(Leu) + AMP + diphosphate</text>
        <dbReference type="Rhea" id="RHEA:11688"/>
        <dbReference type="Rhea" id="RHEA-COMP:9613"/>
        <dbReference type="Rhea" id="RHEA-COMP:9622"/>
        <dbReference type="ChEBI" id="CHEBI:30616"/>
        <dbReference type="ChEBI" id="CHEBI:33019"/>
        <dbReference type="ChEBI" id="CHEBI:57427"/>
        <dbReference type="ChEBI" id="CHEBI:78442"/>
        <dbReference type="ChEBI" id="CHEBI:78494"/>
        <dbReference type="ChEBI" id="CHEBI:456215"/>
        <dbReference type="EC" id="6.1.1.4"/>
    </reaction>
</comment>
<keyword evidence="4 9" id="KW-0547">Nucleotide-binding</keyword>
<dbReference type="InterPro" id="IPR002302">
    <property type="entry name" value="Leu-tRNA-ligase"/>
</dbReference>